<dbReference type="EMBL" id="CM001741">
    <property type="protein sequence ID" value="KJB15512.1"/>
    <property type="molecule type" value="Genomic_DNA"/>
</dbReference>
<feature type="transmembrane region" description="Helical" evidence="9">
    <location>
        <begin position="99"/>
        <end position="117"/>
    </location>
</feature>
<name>A0A0D2MCP6_GOSRA</name>
<dbReference type="eggNOG" id="KOG4668">
    <property type="taxonomic scope" value="Eukaryota"/>
</dbReference>
<keyword evidence="3" id="KW-0813">Transport</keyword>
<dbReference type="STRING" id="29730.A0A0D2MCP6"/>
<dbReference type="GO" id="GO:0015990">
    <property type="term" value="P:electron transport coupled proton transport"/>
    <property type="evidence" value="ECO:0007669"/>
    <property type="project" value="TreeGrafter"/>
</dbReference>
<gene>
    <name evidence="11" type="ORF">B456_002G182500</name>
</gene>
<dbReference type="InterPro" id="IPR003945">
    <property type="entry name" value="NU5C-like"/>
</dbReference>
<evidence type="ECO:0000256" key="1">
    <source>
        <dbReference type="ARBA" id="ARBA00004141"/>
    </source>
</evidence>
<dbReference type="GO" id="GO:0003954">
    <property type="term" value="F:NADH dehydrogenase activity"/>
    <property type="evidence" value="ECO:0007669"/>
    <property type="project" value="TreeGrafter"/>
</dbReference>
<evidence type="ECO:0000256" key="2">
    <source>
        <dbReference type="ARBA" id="ARBA00008200"/>
    </source>
</evidence>
<protein>
    <recommendedName>
        <fullName evidence="10">NADH:quinone oxidoreductase/Mrp antiporter transmembrane domain-containing protein</fullName>
    </recommendedName>
</protein>
<organism evidence="11 12">
    <name type="scientific">Gossypium raimondii</name>
    <name type="common">Peruvian cotton</name>
    <name type="synonym">Gossypium klotzschianum subsp. raimondii</name>
    <dbReference type="NCBI Taxonomy" id="29730"/>
    <lineage>
        <taxon>Eukaryota</taxon>
        <taxon>Viridiplantae</taxon>
        <taxon>Streptophyta</taxon>
        <taxon>Embryophyta</taxon>
        <taxon>Tracheophyta</taxon>
        <taxon>Spermatophyta</taxon>
        <taxon>Magnoliopsida</taxon>
        <taxon>eudicotyledons</taxon>
        <taxon>Gunneridae</taxon>
        <taxon>Pentapetalae</taxon>
        <taxon>rosids</taxon>
        <taxon>malvids</taxon>
        <taxon>Malvales</taxon>
        <taxon>Malvaceae</taxon>
        <taxon>Malvoideae</taxon>
        <taxon>Gossypium</taxon>
    </lineage>
</organism>
<feature type="transmembrane region" description="Helical" evidence="9">
    <location>
        <begin position="124"/>
        <end position="144"/>
    </location>
</feature>
<dbReference type="Gramene" id="KJB15512">
    <property type="protein sequence ID" value="KJB15512"/>
    <property type="gene ID" value="B456_002G182500"/>
</dbReference>
<feature type="transmembrane region" description="Helical" evidence="9">
    <location>
        <begin position="164"/>
        <end position="187"/>
    </location>
</feature>
<dbReference type="GO" id="GO:0008137">
    <property type="term" value="F:NADH dehydrogenase (ubiquinone) activity"/>
    <property type="evidence" value="ECO:0007669"/>
    <property type="project" value="InterPro"/>
</dbReference>
<dbReference type="Proteomes" id="UP000032304">
    <property type="component" value="Chromosome 2"/>
</dbReference>
<comment type="subcellular location">
    <subcellularLocation>
        <location evidence="1">Membrane</location>
        <topology evidence="1">Multi-pass membrane protein</topology>
    </subcellularLocation>
</comment>
<dbReference type="OMA" id="RCNTHIM"/>
<evidence type="ECO:0000256" key="6">
    <source>
        <dbReference type="ARBA" id="ARBA00022989"/>
    </source>
</evidence>
<feature type="domain" description="NADH:quinone oxidoreductase/Mrp antiporter transmembrane" evidence="10">
    <location>
        <begin position="3"/>
        <end position="142"/>
    </location>
</feature>
<keyword evidence="5" id="KW-1278">Translocase</keyword>
<evidence type="ECO:0000256" key="4">
    <source>
        <dbReference type="ARBA" id="ARBA00022692"/>
    </source>
</evidence>
<evidence type="ECO:0000259" key="10">
    <source>
        <dbReference type="Pfam" id="PF00361"/>
    </source>
</evidence>
<keyword evidence="6 9" id="KW-1133">Transmembrane helix</keyword>
<dbReference type="Pfam" id="PF00361">
    <property type="entry name" value="Proton_antipo_M"/>
    <property type="match status" value="1"/>
</dbReference>
<evidence type="ECO:0000256" key="3">
    <source>
        <dbReference type="ARBA" id="ARBA00022448"/>
    </source>
</evidence>
<dbReference type="InterPro" id="IPR001750">
    <property type="entry name" value="ND/Mrp_TM"/>
</dbReference>
<dbReference type="AlphaFoldDB" id="A0A0D2MCP6"/>
<dbReference type="PANTHER" id="PTHR42829:SF2">
    <property type="entry name" value="NADH-UBIQUINONE OXIDOREDUCTASE CHAIN 5"/>
    <property type="match status" value="1"/>
</dbReference>
<dbReference type="GO" id="GO:0016020">
    <property type="term" value="C:membrane"/>
    <property type="evidence" value="ECO:0007669"/>
    <property type="project" value="UniProtKB-SubCell"/>
</dbReference>
<evidence type="ECO:0000256" key="9">
    <source>
        <dbReference type="SAM" id="Phobius"/>
    </source>
</evidence>
<evidence type="ECO:0000313" key="12">
    <source>
        <dbReference type="Proteomes" id="UP000032304"/>
    </source>
</evidence>
<evidence type="ECO:0000256" key="5">
    <source>
        <dbReference type="ARBA" id="ARBA00022967"/>
    </source>
</evidence>
<evidence type="ECO:0000313" key="11">
    <source>
        <dbReference type="EMBL" id="KJB15512.1"/>
    </source>
</evidence>
<sequence length="255" mass="29397">MYGFWFTQLVTVNACQKAFVTSYIGDFGLLLGILGFYWITRSFEFQDLFEIFNNLIYINEIHFLFVTLCASLLFVDAVAKSVQFPLHVLLLDAMERPTPISALIHVATMVVAGIFLVARILPLLIVLIVIPYIMNLISLIVGLYDVSSRYGVLLSHYISFDYSCLFEIIVVFSIWIDYSFYGSYCWISPEKNQNMVFMSGLRKHVPITQNTFLVAWSIVGLTIFYVFQIYLRTFEGHLYVHFKKYSGKKIALSIK</sequence>
<reference evidence="11 12" key="1">
    <citation type="journal article" date="2012" name="Nature">
        <title>Repeated polyploidization of Gossypium genomes and the evolution of spinnable cotton fibres.</title>
        <authorList>
            <person name="Paterson A.H."/>
            <person name="Wendel J.F."/>
            <person name="Gundlach H."/>
            <person name="Guo H."/>
            <person name="Jenkins J."/>
            <person name="Jin D."/>
            <person name="Llewellyn D."/>
            <person name="Showmaker K.C."/>
            <person name="Shu S."/>
            <person name="Udall J."/>
            <person name="Yoo M.J."/>
            <person name="Byers R."/>
            <person name="Chen W."/>
            <person name="Doron-Faigenboim A."/>
            <person name="Duke M.V."/>
            <person name="Gong L."/>
            <person name="Grimwood J."/>
            <person name="Grover C."/>
            <person name="Grupp K."/>
            <person name="Hu G."/>
            <person name="Lee T.H."/>
            <person name="Li J."/>
            <person name="Lin L."/>
            <person name="Liu T."/>
            <person name="Marler B.S."/>
            <person name="Page J.T."/>
            <person name="Roberts A.W."/>
            <person name="Romanel E."/>
            <person name="Sanders W.S."/>
            <person name="Szadkowski E."/>
            <person name="Tan X."/>
            <person name="Tang H."/>
            <person name="Xu C."/>
            <person name="Wang J."/>
            <person name="Wang Z."/>
            <person name="Zhang D."/>
            <person name="Zhang L."/>
            <person name="Ashrafi H."/>
            <person name="Bedon F."/>
            <person name="Bowers J.E."/>
            <person name="Brubaker C.L."/>
            <person name="Chee P.W."/>
            <person name="Das S."/>
            <person name="Gingle A.R."/>
            <person name="Haigler C.H."/>
            <person name="Harker D."/>
            <person name="Hoffmann L.V."/>
            <person name="Hovav R."/>
            <person name="Jones D.C."/>
            <person name="Lemke C."/>
            <person name="Mansoor S."/>
            <person name="ur Rahman M."/>
            <person name="Rainville L.N."/>
            <person name="Rambani A."/>
            <person name="Reddy U.K."/>
            <person name="Rong J.K."/>
            <person name="Saranga Y."/>
            <person name="Scheffler B.E."/>
            <person name="Scheffler J.A."/>
            <person name="Stelly D.M."/>
            <person name="Triplett B.A."/>
            <person name="Van Deynze A."/>
            <person name="Vaslin M.F."/>
            <person name="Waghmare V.N."/>
            <person name="Walford S.A."/>
            <person name="Wright R.J."/>
            <person name="Zaki E.A."/>
            <person name="Zhang T."/>
            <person name="Dennis E.S."/>
            <person name="Mayer K.F."/>
            <person name="Peterson D.G."/>
            <person name="Rokhsar D.S."/>
            <person name="Wang X."/>
            <person name="Schmutz J."/>
        </authorList>
    </citation>
    <scope>NUCLEOTIDE SEQUENCE [LARGE SCALE GENOMIC DNA]</scope>
</reference>
<keyword evidence="12" id="KW-1185">Reference proteome</keyword>
<evidence type="ECO:0000256" key="7">
    <source>
        <dbReference type="ARBA" id="ARBA00023027"/>
    </source>
</evidence>
<keyword evidence="7" id="KW-0520">NAD</keyword>
<keyword evidence="4 9" id="KW-0812">Transmembrane</keyword>
<feature type="transmembrane region" description="Helical" evidence="9">
    <location>
        <begin position="207"/>
        <end position="231"/>
    </location>
</feature>
<keyword evidence="8 9" id="KW-0472">Membrane</keyword>
<comment type="similarity">
    <text evidence="2">Belongs to the complex I subunit 5 family.</text>
</comment>
<dbReference type="PRINTS" id="PR01434">
    <property type="entry name" value="NADHDHGNASE5"/>
</dbReference>
<feature type="transmembrane region" description="Helical" evidence="9">
    <location>
        <begin position="61"/>
        <end position="79"/>
    </location>
</feature>
<dbReference type="GO" id="GO:0042773">
    <property type="term" value="P:ATP synthesis coupled electron transport"/>
    <property type="evidence" value="ECO:0007669"/>
    <property type="project" value="InterPro"/>
</dbReference>
<proteinExistence type="inferred from homology"/>
<feature type="transmembrane region" description="Helical" evidence="9">
    <location>
        <begin position="20"/>
        <end position="40"/>
    </location>
</feature>
<dbReference type="GO" id="GO:0009507">
    <property type="term" value="C:chloroplast"/>
    <property type="evidence" value="ECO:0007669"/>
    <property type="project" value="TreeGrafter"/>
</dbReference>
<dbReference type="PANTHER" id="PTHR42829">
    <property type="entry name" value="NADH-UBIQUINONE OXIDOREDUCTASE CHAIN 5"/>
    <property type="match status" value="1"/>
</dbReference>
<accession>A0A0D2MCP6</accession>
<evidence type="ECO:0000256" key="8">
    <source>
        <dbReference type="ARBA" id="ARBA00023136"/>
    </source>
</evidence>